<name>A0A916WDU0_9MICO</name>
<accession>A0A916WDU0</accession>
<keyword evidence="2" id="KW-1185">Reference proteome</keyword>
<dbReference type="Proteomes" id="UP000606922">
    <property type="component" value="Unassembled WGS sequence"/>
</dbReference>
<reference evidence="1" key="1">
    <citation type="journal article" date="2014" name="Int. J. Syst. Evol. Microbiol.">
        <title>Complete genome sequence of Corynebacterium casei LMG S-19264T (=DSM 44701T), isolated from a smear-ripened cheese.</title>
        <authorList>
            <consortium name="US DOE Joint Genome Institute (JGI-PGF)"/>
            <person name="Walter F."/>
            <person name="Albersmeier A."/>
            <person name="Kalinowski J."/>
            <person name="Ruckert C."/>
        </authorList>
    </citation>
    <scope>NUCLEOTIDE SEQUENCE</scope>
    <source>
        <strain evidence="1">CGMCC 1.12813</strain>
    </source>
</reference>
<reference evidence="1" key="2">
    <citation type="submission" date="2020-09" db="EMBL/GenBank/DDBJ databases">
        <authorList>
            <person name="Sun Q."/>
            <person name="Zhou Y."/>
        </authorList>
    </citation>
    <scope>NUCLEOTIDE SEQUENCE</scope>
    <source>
        <strain evidence="1">CGMCC 1.12813</strain>
    </source>
</reference>
<organism evidence="1 2">
    <name type="scientific">Conyzicola nivalis</name>
    <dbReference type="NCBI Taxonomy" id="1477021"/>
    <lineage>
        <taxon>Bacteria</taxon>
        <taxon>Bacillati</taxon>
        <taxon>Actinomycetota</taxon>
        <taxon>Actinomycetes</taxon>
        <taxon>Micrococcales</taxon>
        <taxon>Microbacteriaceae</taxon>
        <taxon>Conyzicola</taxon>
    </lineage>
</organism>
<dbReference type="AlphaFoldDB" id="A0A916WDU0"/>
<comment type="caution">
    <text evidence="1">The sequence shown here is derived from an EMBL/GenBank/DDBJ whole genome shotgun (WGS) entry which is preliminary data.</text>
</comment>
<evidence type="ECO:0000313" key="1">
    <source>
        <dbReference type="EMBL" id="GGA89637.1"/>
    </source>
</evidence>
<gene>
    <name evidence="1" type="ORF">GCM10010979_00440</name>
</gene>
<dbReference type="EMBL" id="BMGB01000001">
    <property type="protein sequence ID" value="GGA89637.1"/>
    <property type="molecule type" value="Genomic_DNA"/>
</dbReference>
<proteinExistence type="predicted"/>
<sequence>MGKSIVKALRTALADAVPVSVPRARLKKSETIDGYVVEVGEHWVVVAATSHVVYLDGWEVLRIRDISEVEVAGKQARRYSDRALASLGTPPSKPTGLSVSHGGRKEVLRSALESAPIVSVHSEKKYPDSLWVGRVLGYRGEKFGLQPIDSNGVWEEHDRSFTLAEISRVTIGGRYNDALQKFGDPRPE</sequence>
<protein>
    <submittedName>
        <fullName evidence="1">Uncharacterized protein</fullName>
    </submittedName>
</protein>
<evidence type="ECO:0000313" key="2">
    <source>
        <dbReference type="Proteomes" id="UP000606922"/>
    </source>
</evidence>